<comment type="caution">
    <text evidence="1">The sequence shown here is derived from an EMBL/GenBank/DDBJ whole genome shotgun (WGS) entry which is preliminary data.</text>
</comment>
<proteinExistence type="predicted"/>
<dbReference type="Proteomes" id="UP000367750">
    <property type="component" value="Unassembled WGS sequence"/>
</dbReference>
<name>A0A5J5GIM3_9BACL</name>
<gene>
    <name evidence="1" type="ORF">F4V43_02385</name>
</gene>
<dbReference type="AlphaFoldDB" id="A0A5J5GIM3"/>
<evidence type="ECO:0000313" key="1">
    <source>
        <dbReference type="EMBL" id="KAA9007354.1"/>
    </source>
</evidence>
<dbReference type="RefSeq" id="WP_150456644.1">
    <property type="nucleotide sequence ID" value="NZ_VYKK01000004.1"/>
</dbReference>
<organism evidence="1 2">
    <name type="scientific">Paenibacillus spiritus</name>
    <dbReference type="NCBI Taxonomy" id="2496557"/>
    <lineage>
        <taxon>Bacteria</taxon>
        <taxon>Bacillati</taxon>
        <taxon>Bacillota</taxon>
        <taxon>Bacilli</taxon>
        <taxon>Bacillales</taxon>
        <taxon>Paenibacillaceae</taxon>
        <taxon>Paenibacillus</taxon>
    </lineage>
</organism>
<accession>A0A5J5GIM3</accession>
<keyword evidence="2" id="KW-1185">Reference proteome</keyword>
<reference evidence="1 2" key="1">
    <citation type="submission" date="2019-09" db="EMBL/GenBank/DDBJ databases">
        <title>Bacillus ochoae sp. nov., Paenibacillus whitsoniae sp. nov., Paenibacillus spiritus sp. nov. Isolated from the Mars Exploration Rover during spacecraft assembly.</title>
        <authorList>
            <person name="Seuylemezian A."/>
            <person name="Vaishampayan P."/>
        </authorList>
    </citation>
    <scope>NUCLEOTIDE SEQUENCE [LARGE SCALE GENOMIC DNA]</scope>
    <source>
        <strain evidence="1 2">MER_111</strain>
    </source>
</reference>
<sequence length="108" mass="12333">MSRVTIKEYRAANGGDYDYYKLSDGRVYWLWLKAPFKGGDAALVHVMSDDPTKEIGTVFMEKTNYGVVKMGLEGTGKIIEVPVTLNQEIRPNKKYFLDKVIRNLLVKE</sequence>
<dbReference type="OrthoDB" id="9916525at2"/>
<dbReference type="EMBL" id="VYKK01000004">
    <property type="protein sequence ID" value="KAA9007354.1"/>
    <property type="molecule type" value="Genomic_DNA"/>
</dbReference>
<evidence type="ECO:0000313" key="2">
    <source>
        <dbReference type="Proteomes" id="UP000367750"/>
    </source>
</evidence>
<protein>
    <submittedName>
        <fullName evidence="1">Uncharacterized protein</fullName>
    </submittedName>
</protein>